<proteinExistence type="predicted"/>
<name>A0AAW0R9A0_9PEZI</name>
<gene>
    <name evidence="1" type="ORF">PG999_002764</name>
</gene>
<dbReference type="EMBL" id="JAQQWP010000002">
    <property type="protein sequence ID" value="KAK8130384.1"/>
    <property type="molecule type" value="Genomic_DNA"/>
</dbReference>
<evidence type="ECO:0000313" key="1">
    <source>
        <dbReference type="EMBL" id="KAK8130384.1"/>
    </source>
</evidence>
<organism evidence="1 2">
    <name type="scientific">Apiospora kogelbergensis</name>
    <dbReference type="NCBI Taxonomy" id="1337665"/>
    <lineage>
        <taxon>Eukaryota</taxon>
        <taxon>Fungi</taxon>
        <taxon>Dikarya</taxon>
        <taxon>Ascomycota</taxon>
        <taxon>Pezizomycotina</taxon>
        <taxon>Sordariomycetes</taxon>
        <taxon>Xylariomycetidae</taxon>
        <taxon>Amphisphaeriales</taxon>
        <taxon>Apiosporaceae</taxon>
        <taxon>Apiospora</taxon>
    </lineage>
</organism>
<evidence type="ECO:0000313" key="2">
    <source>
        <dbReference type="Proteomes" id="UP001392437"/>
    </source>
</evidence>
<dbReference type="Proteomes" id="UP001392437">
    <property type="component" value="Unassembled WGS sequence"/>
</dbReference>
<dbReference type="AlphaFoldDB" id="A0AAW0R9A0"/>
<comment type="caution">
    <text evidence="1">The sequence shown here is derived from an EMBL/GenBank/DDBJ whole genome shotgun (WGS) entry which is preliminary data.</text>
</comment>
<sequence>MSDYLHNLDFDAVLEIDNHPIAHVPYPATGQANATDGPLEVDGLISPWVFADPLIQPASSQVPNGNHTEGFDSYGTANMAQSAWNTNTGICGSQPVLNQFAAPITQYEGFDFGNLVFDADADGMMPSSNINSSAAGGDLGMPWPNYESPLPANSIWPSFTPDNTLDTTTIFVGQEQTLDESLLQSHAGFNATADQ</sequence>
<accession>A0AAW0R9A0</accession>
<keyword evidence="2" id="KW-1185">Reference proteome</keyword>
<reference evidence="1 2" key="1">
    <citation type="submission" date="2023-01" db="EMBL/GenBank/DDBJ databases">
        <title>Analysis of 21 Apiospora genomes using comparative genomics revels a genus with tremendous synthesis potential of carbohydrate active enzymes and secondary metabolites.</title>
        <authorList>
            <person name="Sorensen T."/>
        </authorList>
    </citation>
    <scope>NUCLEOTIDE SEQUENCE [LARGE SCALE GENOMIC DNA]</scope>
    <source>
        <strain evidence="1 2">CBS 117206</strain>
    </source>
</reference>
<protein>
    <submittedName>
        <fullName evidence="1">Uncharacterized protein</fullName>
    </submittedName>
</protein>